<protein>
    <submittedName>
        <fullName evidence="2">Uncharacterized protein</fullName>
    </submittedName>
</protein>
<dbReference type="EMBL" id="LR797305">
    <property type="protein sequence ID" value="CAB4200804.1"/>
    <property type="molecule type" value="Genomic_DNA"/>
</dbReference>
<dbReference type="EMBL" id="LR796443">
    <property type="protein sequence ID" value="CAB4145138.1"/>
    <property type="molecule type" value="Genomic_DNA"/>
</dbReference>
<evidence type="ECO:0000313" key="5">
    <source>
        <dbReference type="EMBL" id="CAB4172300.1"/>
    </source>
</evidence>
<evidence type="ECO:0000313" key="11">
    <source>
        <dbReference type="EMBL" id="CAB5225260.1"/>
    </source>
</evidence>
<evidence type="ECO:0000313" key="7">
    <source>
        <dbReference type="EMBL" id="CAB4191837.1"/>
    </source>
</evidence>
<dbReference type="EMBL" id="LR798341">
    <property type="protein sequence ID" value="CAB5225260.1"/>
    <property type="molecule type" value="Genomic_DNA"/>
</dbReference>
<name>A0A6J5NCR1_9CAUD</name>
<dbReference type="EMBL" id="LR797452">
    <property type="protein sequence ID" value="CAB4217090.1"/>
    <property type="molecule type" value="Genomic_DNA"/>
</dbReference>
<evidence type="ECO:0000313" key="2">
    <source>
        <dbReference type="EMBL" id="CAB4156673.1"/>
    </source>
</evidence>
<evidence type="ECO:0000313" key="4">
    <source>
        <dbReference type="EMBL" id="CAB4164831.1"/>
    </source>
</evidence>
<dbReference type="EMBL" id="LR796644">
    <property type="protein sequence ID" value="CAB4156673.1"/>
    <property type="molecule type" value="Genomic_DNA"/>
</dbReference>
<proteinExistence type="predicted"/>
<dbReference type="EMBL" id="LR796961">
    <property type="protein sequence ID" value="CAB4178141.1"/>
    <property type="molecule type" value="Genomic_DNA"/>
</dbReference>
<evidence type="ECO:0000313" key="12">
    <source>
        <dbReference type="EMBL" id="CAB5229058.1"/>
    </source>
</evidence>
<evidence type="ECO:0000313" key="10">
    <source>
        <dbReference type="EMBL" id="CAB4217090.1"/>
    </source>
</evidence>
<dbReference type="EMBL" id="LR797395">
    <property type="protein sequence ID" value="CAB4212464.1"/>
    <property type="molecule type" value="Genomic_DNA"/>
</dbReference>
<gene>
    <name evidence="6" type="ORF">UFOVP1002_30</name>
    <name evidence="7" type="ORF">UFOVP1217_167</name>
    <name evidence="8" type="ORF">UFOVP1343_151</name>
    <name evidence="9" type="ORF">UFOVP1438_12</name>
    <name evidence="12" type="ORF">UFOVP1541_172</name>
    <name evidence="10" type="ORF">UFOVP1592_8</name>
    <name evidence="1" type="ORF">UFOVP465_57</name>
    <name evidence="2" type="ORF">UFOVP666_103</name>
    <name evidence="3" type="ORF">UFOVP727_180</name>
    <name evidence="11" type="ORF">UFOVP741_183</name>
    <name evidence="4" type="ORF">UFOVP819_131</name>
    <name evidence="5" type="ORF">UFOVP926_143</name>
</gene>
<dbReference type="EMBL" id="LR796878">
    <property type="protein sequence ID" value="CAB4172300.1"/>
    <property type="molecule type" value="Genomic_DNA"/>
</dbReference>
<dbReference type="EMBL" id="LR796698">
    <property type="protein sequence ID" value="CAB4160429.1"/>
    <property type="molecule type" value="Genomic_DNA"/>
</dbReference>
<evidence type="ECO:0000313" key="1">
    <source>
        <dbReference type="EMBL" id="CAB4145138.1"/>
    </source>
</evidence>
<dbReference type="EMBL" id="LR796762">
    <property type="protein sequence ID" value="CAB4164831.1"/>
    <property type="molecule type" value="Genomic_DNA"/>
</dbReference>
<evidence type="ECO:0000313" key="6">
    <source>
        <dbReference type="EMBL" id="CAB4178141.1"/>
    </source>
</evidence>
<evidence type="ECO:0000313" key="9">
    <source>
        <dbReference type="EMBL" id="CAB4212464.1"/>
    </source>
</evidence>
<evidence type="ECO:0000313" key="3">
    <source>
        <dbReference type="EMBL" id="CAB4160429.1"/>
    </source>
</evidence>
<dbReference type="EMBL" id="LR797177">
    <property type="protein sequence ID" value="CAB4191837.1"/>
    <property type="molecule type" value="Genomic_DNA"/>
</dbReference>
<dbReference type="EMBL" id="LR798395">
    <property type="protein sequence ID" value="CAB5229058.1"/>
    <property type="molecule type" value="Genomic_DNA"/>
</dbReference>
<accession>A0A6J5NCR1</accession>
<organism evidence="2">
    <name type="scientific">uncultured Caudovirales phage</name>
    <dbReference type="NCBI Taxonomy" id="2100421"/>
    <lineage>
        <taxon>Viruses</taxon>
        <taxon>Duplodnaviria</taxon>
        <taxon>Heunggongvirae</taxon>
        <taxon>Uroviricota</taxon>
        <taxon>Caudoviricetes</taxon>
        <taxon>Peduoviridae</taxon>
        <taxon>Maltschvirus</taxon>
        <taxon>Maltschvirus maltsch</taxon>
    </lineage>
</organism>
<evidence type="ECO:0000313" key="8">
    <source>
        <dbReference type="EMBL" id="CAB4200804.1"/>
    </source>
</evidence>
<sequence>MSEQNGQLPTFGEWCDLHSFNPDNDDNFNLYLNWLQRETSK</sequence>
<reference evidence="2" key="1">
    <citation type="submission" date="2020-04" db="EMBL/GenBank/DDBJ databases">
        <authorList>
            <person name="Chiriac C."/>
            <person name="Salcher M."/>
            <person name="Ghai R."/>
            <person name="Kavagutti S V."/>
        </authorList>
    </citation>
    <scope>NUCLEOTIDE SEQUENCE</scope>
</reference>